<feature type="domain" description="Integrase catalytic" evidence="6">
    <location>
        <begin position="987"/>
        <end position="1137"/>
    </location>
</feature>
<feature type="region of interest" description="Disordered" evidence="4">
    <location>
        <begin position="166"/>
        <end position="215"/>
    </location>
</feature>
<dbReference type="Gene3D" id="1.10.340.70">
    <property type="match status" value="1"/>
</dbReference>
<feature type="compositionally biased region" description="Polar residues" evidence="4">
    <location>
        <begin position="205"/>
        <end position="215"/>
    </location>
</feature>
<gene>
    <name evidence="8" type="primary">LOC107112670</name>
</gene>
<dbReference type="SUPFAM" id="SSF53098">
    <property type="entry name" value="Ribonuclease H-like"/>
    <property type="match status" value="1"/>
</dbReference>
<feature type="compositionally biased region" description="Low complexity" evidence="4">
    <location>
        <begin position="286"/>
        <end position="301"/>
    </location>
</feature>
<evidence type="ECO:0000259" key="6">
    <source>
        <dbReference type="PROSITE" id="PS50994"/>
    </source>
</evidence>
<feature type="domain" description="Reverse transcriptase" evidence="5">
    <location>
        <begin position="484"/>
        <end position="662"/>
    </location>
</feature>
<dbReference type="CDD" id="cd09274">
    <property type="entry name" value="RNase_HI_RT_Ty3"/>
    <property type="match status" value="1"/>
</dbReference>
<dbReference type="InterPro" id="IPR036397">
    <property type="entry name" value="RNaseH_sf"/>
</dbReference>
<dbReference type="PANTHER" id="PTHR37984">
    <property type="entry name" value="PROTEIN CBG26694"/>
    <property type="match status" value="1"/>
</dbReference>
<dbReference type="InterPro" id="IPR050951">
    <property type="entry name" value="Retrovirus_Pol_polyprotein"/>
</dbReference>
<dbReference type="CDD" id="cd01647">
    <property type="entry name" value="RT_LTR"/>
    <property type="match status" value="1"/>
</dbReference>
<dbReference type="Gene3D" id="3.30.70.270">
    <property type="match status" value="2"/>
</dbReference>
<reference evidence="8" key="1">
    <citation type="submission" date="2025-08" db="UniProtKB">
        <authorList>
            <consortium name="RefSeq"/>
        </authorList>
    </citation>
    <scope>IDENTIFICATION</scope>
</reference>
<sequence length="1271" mass="141658">MSYNKQFEPFEPLSEDWDSYLTRFEFFLENCQVTDAAKKRAALLCSCGKEVFDIARSLVTPDNIKTVPYTTLTEKLKACFSPQPSEITSRHAFYERRQGPRESVAEFVAALRKAARPCNFENLEKALRDRVVCGLRDAQLQQRLLARKALTFKDAFEAAVAAEAAEKSTREVRQRPGTAEPRVHHQATGEEVAEDVDDVTEARSNHPQRTATKPVQQRLCLGCGGKHERDTCWAKELICRACGKCGHITRVCKAKTRSPLTGKKAFAGGSRQSQRDQTSRHQPTGSRPVSRSSASRKSCSSTVLATGGSRQQKIIVTLFLDGVPYDFEVDSGSTRTIISTQTLDRLFPTRSRSRLLTTNARLADFQGRRIPLAGEAEFEVRFKELCASLSLIVAEGNRVSLLGLDWFDPLGISVTGVNNMVCEDKWKYVYDKFPQVFAKGLGTFTGTPVSFDLNPLVGPIRLKYRKVPISIRPKIEAELDKLIEQQVLEPVPSSKWETPIVTPVKSDGSIRICADYKCTLNKALQQHSYPVPVISHVLASLGEGKVFGKLDLAQAYQQLLVDDKTAEAQTIVTHRGAFRVRRLQFGINVAPGIFQGLMEGLLRGLKGVIPYFDDVLIAGADDKELLERVRAVLERFKNAGLRLKKSKCAIGVPSVEFLGFQIDEHGVHPTKSKVSAIHNAPRPQSQKELQSFLGLLNFYHSFIPHKASVAQPLHQLLNKGSQWVWGQRQQTAFRNVKALLTSDAVLMHSDEGKMLVLAADVSPYGIGAVLSHRMADGSEAPVAYYSRSLSGAQKNYAQIDKEGLAIIAAVKKFHDFVYGCRFLIVTDHKPLLGIFAPNHPTPNIISPRMLHWTLCLSAYEYDLEHRPGKAIGHADALSLLNWVLRGWPSAVFEPEFKAYNMRKTELSISRGCILWGNRVVIPPSLRRRVLESLHSGHPGIVHMKALVRGYVWWPGIDANIEERVQGCYTCQQSRPEPTHTPPLAMERAEKPWSRLHVDFAGPIHGQMLLVVVDAHSKWLEVVPMRSTTSANLIKALHQLFATHGLPEVLVSDNSPQLTSREFADFLEGYGIRHVTTAPFHPASNGQAERMVRTAKESLARLPGDDWDYRVAEFLLRQHITPNSATGRSPAELLMKRQLTTLLDRLHPDLDVSREKEAETPEPVREFQPRDLVFSRVTSGFQLRSPTDWAHECMWSVYLMTARYAATSTNSDNDGLPQILGSSPTCLQKSLEDMGVDTSSPKPPNLISFITKNQSGSNLQARFVSPSKVSAA</sequence>
<dbReference type="EC" id="3.1.26.4" evidence="2"/>
<accession>A0ABM1K6L6</accession>
<dbReference type="Pfam" id="PF17919">
    <property type="entry name" value="RT_RNaseH_2"/>
    <property type="match status" value="1"/>
</dbReference>
<dbReference type="InterPro" id="IPR043128">
    <property type="entry name" value="Rev_trsase/Diguanyl_cyclase"/>
</dbReference>
<evidence type="ECO:0000259" key="5">
    <source>
        <dbReference type="PROSITE" id="PS50878"/>
    </source>
</evidence>
<dbReference type="InterPro" id="IPR021109">
    <property type="entry name" value="Peptidase_aspartic_dom_sf"/>
</dbReference>
<dbReference type="Gene3D" id="3.30.420.10">
    <property type="entry name" value="Ribonuclease H-like superfamily/Ribonuclease H"/>
    <property type="match status" value="1"/>
</dbReference>
<dbReference type="Gene3D" id="3.10.10.10">
    <property type="entry name" value="HIV Type 1 Reverse Transcriptase, subunit A, domain 1"/>
    <property type="match status" value="1"/>
</dbReference>
<comment type="similarity">
    <text evidence="1">Belongs to the beta type-B retroviral polymerase family. HERV class-II K(HML-2) pol subfamily.</text>
</comment>
<dbReference type="SUPFAM" id="SSF56672">
    <property type="entry name" value="DNA/RNA polymerases"/>
    <property type="match status" value="1"/>
</dbReference>
<dbReference type="RefSeq" id="XP_015269353.1">
    <property type="nucleotide sequence ID" value="XM_015413867.1"/>
</dbReference>
<protein>
    <recommendedName>
        <fullName evidence="3">Gypsy retrotransposon integrase-like protein 1</fullName>
        <ecNumber evidence="2">3.1.26.4</ecNumber>
    </recommendedName>
</protein>
<evidence type="ECO:0000313" key="7">
    <source>
        <dbReference type="Proteomes" id="UP000694871"/>
    </source>
</evidence>
<dbReference type="InterPro" id="IPR041588">
    <property type="entry name" value="Integrase_H2C2"/>
</dbReference>
<dbReference type="SUPFAM" id="SSF50630">
    <property type="entry name" value="Acid proteases"/>
    <property type="match status" value="1"/>
</dbReference>
<dbReference type="Gene3D" id="2.40.70.10">
    <property type="entry name" value="Acid Proteases"/>
    <property type="match status" value="1"/>
</dbReference>
<dbReference type="InterPro" id="IPR000477">
    <property type="entry name" value="RT_dom"/>
</dbReference>
<dbReference type="Pfam" id="PF00665">
    <property type="entry name" value="rve"/>
    <property type="match status" value="1"/>
</dbReference>
<dbReference type="PROSITE" id="PS50994">
    <property type="entry name" value="INTEGRASE"/>
    <property type="match status" value="1"/>
</dbReference>
<organism evidence="7 8">
    <name type="scientific">Gekko japonicus</name>
    <name type="common">Schlegel's Japanese gecko</name>
    <dbReference type="NCBI Taxonomy" id="146911"/>
    <lineage>
        <taxon>Eukaryota</taxon>
        <taxon>Metazoa</taxon>
        <taxon>Chordata</taxon>
        <taxon>Craniata</taxon>
        <taxon>Vertebrata</taxon>
        <taxon>Euteleostomi</taxon>
        <taxon>Lepidosauria</taxon>
        <taxon>Squamata</taxon>
        <taxon>Bifurcata</taxon>
        <taxon>Gekkota</taxon>
        <taxon>Gekkonidae</taxon>
        <taxon>Gekkoninae</taxon>
        <taxon>Gekko</taxon>
    </lineage>
</organism>
<dbReference type="Pfam" id="PF00078">
    <property type="entry name" value="RVT_1"/>
    <property type="match status" value="1"/>
</dbReference>
<dbReference type="PROSITE" id="PS50878">
    <property type="entry name" value="RT_POL"/>
    <property type="match status" value="1"/>
</dbReference>
<keyword evidence="7" id="KW-1185">Reference proteome</keyword>
<dbReference type="Proteomes" id="UP000694871">
    <property type="component" value="Unplaced"/>
</dbReference>
<evidence type="ECO:0000256" key="4">
    <source>
        <dbReference type="SAM" id="MobiDB-lite"/>
    </source>
</evidence>
<dbReference type="InterPro" id="IPR043502">
    <property type="entry name" value="DNA/RNA_pol_sf"/>
</dbReference>
<evidence type="ECO:0000256" key="3">
    <source>
        <dbReference type="ARBA" id="ARBA00039658"/>
    </source>
</evidence>
<feature type="region of interest" description="Disordered" evidence="4">
    <location>
        <begin position="261"/>
        <end position="304"/>
    </location>
</feature>
<dbReference type="Pfam" id="PF17921">
    <property type="entry name" value="Integrase_H2C2"/>
    <property type="match status" value="1"/>
</dbReference>
<proteinExistence type="inferred from homology"/>
<evidence type="ECO:0000313" key="8">
    <source>
        <dbReference type="RefSeq" id="XP_015269353.1"/>
    </source>
</evidence>
<dbReference type="InterPro" id="IPR041577">
    <property type="entry name" value="RT_RNaseH_2"/>
</dbReference>
<name>A0ABM1K6L6_GEKJA</name>
<dbReference type="InterPro" id="IPR012337">
    <property type="entry name" value="RNaseH-like_sf"/>
</dbReference>
<evidence type="ECO:0000256" key="1">
    <source>
        <dbReference type="ARBA" id="ARBA00010879"/>
    </source>
</evidence>
<evidence type="ECO:0000256" key="2">
    <source>
        <dbReference type="ARBA" id="ARBA00012180"/>
    </source>
</evidence>
<dbReference type="InterPro" id="IPR001584">
    <property type="entry name" value="Integrase_cat-core"/>
</dbReference>
<dbReference type="GeneID" id="107112670"/>
<dbReference type="PANTHER" id="PTHR37984:SF12">
    <property type="entry name" value="RIBONUCLEASE H"/>
    <property type="match status" value="1"/>
</dbReference>